<keyword evidence="5" id="KW-0119">Carbohydrate metabolism</keyword>
<comment type="caution">
    <text evidence="6">The sequence shown here is derived from an EMBL/GenBank/DDBJ whole genome shotgun (WGS) entry which is preliminary data.</text>
</comment>
<dbReference type="PANTHER" id="PTHR46193:SF18">
    <property type="entry name" value="HEXITOL PHOSPHATASE B"/>
    <property type="match status" value="1"/>
</dbReference>
<protein>
    <submittedName>
        <fullName evidence="6">HAD family hydrolase</fullName>
    </submittedName>
</protein>
<evidence type="ECO:0000256" key="1">
    <source>
        <dbReference type="ARBA" id="ARBA00001946"/>
    </source>
</evidence>
<keyword evidence="3" id="KW-0479">Metal-binding</keyword>
<keyword evidence="4" id="KW-0460">Magnesium</keyword>
<keyword evidence="6" id="KW-0378">Hydrolase</keyword>
<evidence type="ECO:0000313" key="6">
    <source>
        <dbReference type="EMBL" id="MFD2696874.1"/>
    </source>
</evidence>
<dbReference type="SFLD" id="SFLDS00003">
    <property type="entry name" value="Haloacid_Dehalogenase"/>
    <property type="match status" value="1"/>
</dbReference>
<dbReference type="PANTHER" id="PTHR46193">
    <property type="entry name" value="6-PHOSPHOGLUCONATE PHOSPHATASE"/>
    <property type="match status" value="1"/>
</dbReference>
<evidence type="ECO:0000313" key="7">
    <source>
        <dbReference type="Proteomes" id="UP001597357"/>
    </source>
</evidence>
<reference evidence="7" key="1">
    <citation type="journal article" date="2019" name="Int. J. Syst. Evol. Microbiol.">
        <title>The Global Catalogue of Microorganisms (GCM) 10K type strain sequencing project: providing services to taxonomists for standard genome sequencing and annotation.</title>
        <authorList>
            <consortium name="The Broad Institute Genomics Platform"/>
            <consortium name="The Broad Institute Genome Sequencing Center for Infectious Disease"/>
            <person name="Wu L."/>
            <person name="Ma J."/>
        </authorList>
    </citation>
    <scope>NUCLEOTIDE SEQUENCE [LARGE SCALE GENOMIC DNA]</scope>
    <source>
        <strain evidence="7">KCTC 42255</strain>
    </source>
</reference>
<dbReference type="SFLD" id="SFLDG01135">
    <property type="entry name" value="C1.5.6:_HAD__Beta-PGM__Phospha"/>
    <property type="match status" value="1"/>
</dbReference>
<dbReference type="InterPro" id="IPR006439">
    <property type="entry name" value="HAD-SF_hydro_IA"/>
</dbReference>
<dbReference type="NCBIfam" id="TIGR01509">
    <property type="entry name" value="HAD-SF-IA-v3"/>
    <property type="match status" value="1"/>
</dbReference>
<dbReference type="SUPFAM" id="SSF56784">
    <property type="entry name" value="HAD-like"/>
    <property type="match status" value="1"/>
</dbReference>
<evidence type="ECO:0000256" key="5">
    <source>
        <dbReference type="ARBA" id="ARBA00023277"/>
    </source>
</evidence>
<dbReference type="InterPro" id="IPR023214">
    <property type="entry name" value="HAD_sf"/>
</dbReference>
<name>A0ABW5SBZ6_9FLAO</name>
<dbReference type="EMBL" id="JBHULZ010000014">
    <property type="protein sequence ID" value="MFD2696874.1"/>
    <property type="molecule type" value="Genomic_DNA"/>
</dbReference>
<evidence type="ECO:0000256" key="3">
    <source>
        <dbReference type="ARBA" id="ARBA00022723"/>
    </source>
</evidence>
<dbReference type="InterPro" id="IPR051600">
    <property type="entry name" value="Beta-PGM-like"/>
</dbReference>
<gene>
    <name evidence="6" type="ORF">ACFSQ0_02625</name>
</gene>
<keyword evidence="7" id="KW-1185">Reference proteome</keyword>
<dbReference type="RefSeq" id="WP_379043719.1">
    <property type="nucleotide sequence ID" value="NZ_JBHULZ010000014.1"/>
</dbReference>
<comment type="similarity">
    <text evidence="2">Belongs to the HAD-like hydrolase superfamily. CbbY/CbbZ/Gph/YieH family.</text>
</comment>
<dbReference type="GO" id="GO:0016787">
    <property type="term" value="F:hydrolase activity"/>
    <property type="evidence" value="ECO:0007669"/>
    <property type="project" value="UniProtKB-KW"/>
</dbReference>
<dbReference type="Gene3D" id="3.40.50.1000">
    <property type="entry name" value="HAD superfamily/HAD-like"/>
    <property type="match status" value="1"/>
</dbReference>
<organism evidence="6 7">
    <name type="scientific">Mesonia sediminis</name>
    <dbReference type="NCBI Taxonomy" id="1703946"/>
    <lineage>
        <taxon>Bacteria</taxon>
        <taxon>Pseudomonadati</taxon>
        <taxon>Bacteroidota</taxon>
        <taxon>Flavobacteriia</taxon>
        <taxon>Flavobacteriales</taxon>
        <taxon>Flavobacteriaceae</taxon>
        <taxon>Mesonia</taxon>
    </lineage>
</organism>
<dbReference type="Gene3D" id="1.10.150.240">
    <property type="entry name" value="Putative phosphatase, domain 2"/>
    <property type="match status" value="1"/>
</dbReference>
<evidence type="ECO:0000256" key="4">
    <source>
        <dbReference type="ARBA" id="ARBA00022842"/>
    </source>
</evidence>
<dbReference type="SFLD" id="SFLDG01129">
    <property type="entry name" value="C1.5:_HAD__Beta-PGM__Phosphata"/>
    <property type="match status" value="1"/>
</dbReference>
<evidence type="ECO:0000256" key="2">
    <source>
        <dbReference type="ARBA" id="ARBA00006171"/>
    </source>
</evidence>
<dbReference type="NCBIfam" id="TIGR01549">
    <property type="entry name" value="HAD-SF-IA-v1"/>
    <property type="match status" value="1"/>
</dbReference>
<accession>A0ABW5SBZ6</accession>
<proteinExistence type="inferred from homology"/>
<dbReference type="InterPro" id="IPR023198">
    <property type="entry name" value="PGP-like_dom2"/>
</dbReference>
<sequence length="219" mass="24506">MVKAILFDMDGVIVDTEPLHHKAYYGMFDEIGIKVPETLYQTFTGQSTLYVCQQLCKHFDLSYKPIDLVLKKRSIFKTLFATDPSLQLISGVEKLIKHYHEAGLQLVLASSASMGTINSVFDRFELNPYFVDKLSGADLKASKPHPEIFLKASQSAGVKPEHCVVIEDSTNGIKAAKAANIFCVAFKSPHSKNQNYSEADHIITDFNQITLPNLNQFFN</sequence>
<dbReference type="Pfam" id="PF00702">
    <property type="entry name" value="Hydrolase"/>
    <property type="match status" value="1"/>
</dbReference>
<comment type="cofactor">
    <cofactor evidence="1">
        <name>Mg(2+)</name>
        <dbReference type="ChEBI" id="CHEBI:18420"/>
    </cofactor>
</comment>
<dbReference type="InterPro" id="IPR036412">
    <property type="entry name" value="HAD-like_sf"/>
</dbReference>
<dbReference type="Proteomes" id="UP001597357">
    <property type="component" value="Unassembled WGS sequence"/>
</dbReference>